<sequence length="49" mass="4923">MITLFAQSTVIPCGRGLAPDSGGSADMVISLETAIGGKPPPTLVCVRHG</sequence>
<protein>
    <submittedName>
        <fullName evidence="1">Uncharacterized protein</fullName>
    </submittedName>
</protein>
<organism evidence="1 2">
    <name type="scientific">Pseudomonas orientalis</name>
    <dbReference type="NCBI Taxonomy" id="76758"/>
    <lineage>
        <taxon>Bacteria</taxon>
        <taxon>Pseudomonadati</taxon>
        <taxon>Pseudomonadota</taxon>
        <taxon>Gammaproteobacteria</taxon>
        <taxon>Pseudomonadales</taxon>
        <taxon>Pseudomonadaceae</taxon>
        <taxon>Pseudomonas</taxon>
    </lineage>
</organism>
<evidence type="ECO:0000313" key="1">
    <source>
        <dbReference type="EMBL" id="SDU20685.1"/>
    </source>
</evidence>
<proteinExistence type="predicted"/>
<evidence type="ECO:0000313" key="2">
    <source>
        <dbReference type="Proteomes" id="UP000183653"/>
    </source>
</evidence>
<dbReference type="AlphaFoldDB" id="A0A8B3Y0Q4"/>
<gene>
    <name evidence="1" type="ORF">SAMN04490197_3818</name>
</gene>
<accession>A0A8B3Y0Q4</accession>
<dbReference type="EMBL" id="LT629782">
    <property type="protein sequence ID" value="SDU20685.1"/>
    <property type="molecule type" value="Genomic_DNA"/>
</dbReference>
<reference evidence="1 2" key="1">
    <citation type="submission" date="2016-10" db="EMBL/GenBank/DDBJ databases">
        <authorList>
            <person name="Varghese N."/>
            <person name="Submissions S."/>
        </authorList>
    </citation>
    <scope>NUCLEOTIDE SEQUENCE [LARGE SCALE GENOMIC DNA]</scope>
    <source>
        <strain evidence="1 2">BS2775</strain>
    </source>
</reference>
<keyword evidence="2" id="KW-1185">Reference proteome</keyword>
<dbReference type="Proteomes" id="UP000183653">
    <property type="component" value="Chromosome I"/>
</dbReference>
<name>A0A8B3Y0Q4_9PSED</name>